<dbReference type="InterPro" id="IPR050445">
    <property type="entry name" value="Bact_polysacc_biosynth/exp"/>
</dbReference>
<sequence>MTVNTQLVEWRGSDNRLPAAVAMLPVVAKEAKRRSVWLAAVFAAIALVVLAIGLSTPKMYTSSTTLLVEEANIIEPLLKGRTTPTNMVDRAAVAREVAFSSRVMNEILKFGGWLEENPSPKERAQIVDQITARTSIENPQKNLKLIEIRYSDSDPQRAQLIAQKFADLVIEESHRTKERESRSAFRFLDSQVSDYHKRLTSAENKLAAYRKAHPEVMLGDQEDVTQRISMLQTELDRATLDLADQQTRAGVWNSHLSRESTMATTQARPNALRGRLMELQAERDKLSGTVTDRHPDMVRIQNQIADVQRQMRSGGGAPVGSSASMAASPEYSGVRTRMAEAQSMSSASASRVAASRNLIEKELARLQKVAALGGELADLTRNFELNRTLYQDLLERRENARLSMNLDAQKGGLNFRVQEPANLPMKATGMSLTQFASGGLLLAVLIPALLLYGWVRFDPRVRSASQIEQVAGLPVLGTIPAGAKARHSAAPQRKQGKQHKLAILLLLAVPVAYALAMILR</sequence>
<evidence type="ECO:0008006" key="6">
    <source>
        <dbReference type="Google" id="ProtNLM"/>
    </source>
</evidence>
<dbReference type="Proteomes" id="UP000646426">
    <property type="component" value="Unassembled WGS sequence"/>
</dbReference>
<organism evidence="4 5">
    <name type="scientific">Cognatilysobacter bugurensis</name>
    <dbReference type="NCBI Taxonomy" id="543356"/>
    <lineage>
        <taxon>Bacteria</taxon>
        <taxon>Pseudomonadati</taxon>
        <taxon>Pseudomonadota</taxon>
        <taxon>Gammaproteobacteria</taxon>
        <taxon>Lysobacterales</taxon>
        <taxon>Lysobacteraceae</taxon>
        <taxon>Cognatilysobacter</taxon>
    </lineage>
</organism>
<feature type="transmembrane region" description="Helical" evidence="3">
    <location>
        <begin position="435"/>
        <end position="455"/>
    </location>
</feature>
<name>A0A918SW11_9GAMM</name>
<dbReference type="PANTHER" id="PTHR32309">
    <property type="entry name" value="TYROSINE-PROTEIN KINASE"/>
    <property type="match status" value="1"/>
</dbReference>
<keyword evidence="3" id="KW-1133">Transmembrane helix</keyword>
<keyword evidence="1" id="KW-0175">Coiled coil</keyword>
<dbReference type="RefSeq" id="WP_189453825.1">
    <property type="nucleotide sequence ID" value="NZ_BMYD01000001.1"/>
</dbReference>
<keyword evidence="5" id="KW-1185">Reference proteome</keyword>
<comment type="caution">
    <text evidence="4">The sequence shown here is derived from an EMBL/GenBank/DDBJ whole genome shotgun (WGS) entry which is preliminary data.</text>
</comment>
<feature type="coiled-coil region" evidence="1">
    <location>
        <begin position="192"/>
        <end position="248"/>
    </location>
</feature>
<evidence type="ECO:0000313" key="4">
    <source>
        <dbReference type="EMBL" id="GHA74640.1"/>
    </source>
</evidence>
<dbReference type="InterPro" id="IPR014345">
    <property type="entry name" value="XrtA_polysacc_chain"/>
</dbReference>
<dbReference type="AlphaFoldDB" id="A0A918SW11"/>
<proteinExistence type="predicted"/>
<dbReference type="PANTHER" id="PTHR32309:SF31">
    <property type="entry name" value="CAPSULAR EXOPOLYSACCHARIDE FAMILY"/>
    <property type="match status" value="1"/>
</dbReference>
<feature type="compositionally biased region" description="Low complexity" evidence="2">
    <location>
        <begin position="319"/>
        <end position="328"/>
    </location>
</feature>
<accession>A0A918SW11</accession>
<feature type="transmembrane region" description="Helical" evidence="3">
    <location>
        <begin position="501"/>
        <end position="519"/>
    </location>
</feature>
<reference evidence="4" key="1">
    <citation type="journal article" date="2014" name="Int. J. Syst. Evol. Microbiol.">
        <title>Complete genome sequence of Corynebacterium casei LMG S-19264T (=DSM 44701T), isolated from a smear-ripened cheese.</title>
        <authorList>
            <consortium name="US DOE Joint Genome Institute (JGI-PGF)"/>
            <person name="Walter F."/>
            <person name="Albersmeier A."/>
            <person name="Kalinowski J."/>
            <person name="Ruckert C."/>
        </authorList>
    </citation>
    <scope>NUCLEOTIDE SEQUENCE</scope>
    <source>
        <strain evidence="4">KCTC 23077</strain>
    </source>
</reference>
<evidence type="ECO:0000256" key="3">
    <source>
        <dbReference type="SAM" id="Phobius"/>
    </source>
</evidence>
<feature type="region of interest" description="Disordered" evidence="2">
    <location>
        <begin position="312"/>
        <end position="339"/>
    </location>
</feature>
<dbReference type="NCBIfam" id="TIGR03007">
    <property type="entry name" value="pepcterm_ChnLen"/>
    <property type="match status" value="1"/>
</dbReference>
<evidence type="ECO:0000313" key="5">
    <source>
        <dbReference type="Proteomes" id="UP000646426"/>
    </source>
</evidence>
<protein>
    <recommendedName>
        <fullName evidence="6">Polysaccharide chain length determinant N-terminal domain-containing protein</fullName>
    </recommendedName>
</protein>
<dbReference type="EMBL" id="BMYD01000001">
    <property type="protein sequence ID" value="GHA74640.1"/>
    <property type="molecule type" value="Genomic_DNA"/>
</dbReference>
<reference evidence="4" key="2">
    <citation type="submission" date="2020-09" db="EMBL/GenBank/DDBJ databases">
        <authorList>
            <person name="Sun Q."/>
            <person name="Kim S."/>
        </authorList>
    </citation>
    <scope>NUCLEOTIDE SEQUENCE</scope>
    <source>
        <strain evidence="4">KCTC 23077</strain>
    </source>
</reference>
<keyword evidence="3" id="KW-0812">Transmembrane</keyword>
<gene>
    <name evidence="4" type="ORF">GCM10007067_09590</name>
</gene>
<evidence type="ECO:0000256" key="2">
    <source>
        <dbReference type="SAM" id="MobiDB-lite"/>
    </source>
</evidence>
<feature type="transmembrane region" description="Helical" evidence="3">
    <location>
        <begin position="36"/>
        <end position="54"/>
    </location>
</feature>
<evidence type="ECO:0000256" key="1">
    <source>
        <dbReference type="SAM" id="Coils"/>
    </source>
</evidence>
<keyword evidence="3" id="KW-0472">Membrane</keyword>